<accession>A0A844YJ76</accession>
<dbReference type="PROSITE" id="PS50405">
    <property type="entry name" value="GST_CTER"/>
    <property type="match status" value="1"/>
</dbReference>
<dbReference type="SUPFAM" id="SSF47616">
    <property type="entry name" value="GST C-terminal domain-like"/>
    <property type="match status" value="1"/>
</dbReference>
<keyword evidence="4" id="KW-1185">Reference proteome</keyword>
<dbReference type="InterPro" id="IPR004045">
    <property type="entry name" value="Glutathione_S-Trfase_N"/>
</dbReference>
<feature type="domain" description="GST C-terminal" evidence="2">
    <location>
        <begin position="95"/>
        <end position="222"/>
    </location>
</feature>
<comment type="caution">
    <text evidence="3">The sequence shown here is derived from an EMBL/GenBank/DDBJ whole genome shotgun (WGS) entry which is preliminary data.</text>
</comment>
<dbReference type="Proteomes" id="UP000445582">
    <property type="component" value="Unassembled WGS sequence"/>
</dbReference>
<dbReference type="SUPFAM" id="SSF52833">
    <property type="entry name" value="Thioredoxin-like"/>
    <property type="match status" value="1"/>
</dbReference>
<organism evidence="3 4">
    <name type="scientific">Qipengyuania oceanensis</name>
    <dbReference type="NCBI Taxonomy" id="1463597"/>
    <lineage>
        <taxon>Bacteria</taxon>
        <taxon>Pseudomonadati</taxon>
        <taxon>Pseudomonadota</taxon>
        <taxon>Alphaproteobacteria</taxon>
        <taxon>Sphingomonadales</taxon>
        <taxon>Erythrobacteraceae</taxon>
        <taxon>Qipengyuania</taxon>
    </lineage>
</organism>
<sequence length="233" mass="26496">MVEHGALTVIGLKWVPSFAQGQVRDHRVRWALREVGWEYEVELIDGAHMTTPTYRAEHPFGQVPLLREDGRVTLFESGGIVLDIAERTGRMLPSDKNQRALAKCWTYAALNSVEPFLLELFFADMMIEDKEVARGYRPHAEKFARDRLDKLSVALGDRDWLVGDEFSIADLMTASVSKVSENSGLINDFPNLAAWRERCFARPAFRDSIAEQLAEYERHGPADMGWDQDPTKN</sequence>
<dbReference type="InterPro" id="IPR040079">
    <property type="entry name" value="Glutathione_S-Trfase"/>
</dbReference>
<dbReference type="SFLD" id="SFLDG00358">
    <property type="entry name" value="Main_(cytGST)"/>
    <property type="match status" value="1"/>
</dbReference>
<dbReference type="RefSeq" id="WP_160676794.1">
    <property type="nucleotide sequence ID" value="NZ_WTYN01000003.1"/>
</dbReference>
<evidence type="ECO:0000313" key="3">
    <source>
        <dbReference type="EMBL" id="MXO63833.1"/>
    </source>
</evidence>
<proteinExistence type="predicted"/>
<dbReference type="Pfam" id="PF00043">
    <property type="entry name" value="GST_C"/>
    <property type="match status" value="1"/>
</dbReference>
<dbReference type="GO" id="GO:0016740">
    <property type="term" value="F:transferase activity"/>
    <property type="evidence" value="ECO:0007669"/>
    <property type="project" value="UniProtKB-KW"/>
</dbReference>
<dbReference type="SFLD" id="SFLDS00019">
    <property type="entry name" value="Glutathione_Transferase_(cytos"/>
    <property type="match status" value="1"/>
</dbReference>
<dbReference type="EMBL" id="WTYN01000003">
    <property type="protein sequence ID" value="MXO63833.1"/>
    <property type="molecule type" value="Genomic_DNA"/>
</dbReference>
<dbReference type="Gene3D" id="1.20.1050.10">
    <property type="match status" value="1"/>
</dbReference>
<dbReference type="OrthoDB" id="9811242at2"/>
<dbReference type="InterPro" id="IPR036282">
    <property type="entry name" value="Glutathione-S-Trfase_C_sf"/>
</dbReference>
<dbReference type="CDD" id="cd03207">
    <property type="entry name" value="GST_C_8"/>
    <property type="match status" value="1"/>
</dbReference>
<reference evidence="3 4" key="1">
    <citation type="submission" date="2019-12" db="EMBL/GenBank/DDBJ databases">
        <title>Genomic-based taxomic classification of the family Erythrobacteraceae.</title>
        <authorList>
            <person name="Xu L."/>
        </authorList>
    </citation>
    <scope>NUCLEOTIDE SEQUENCE [LARGE SCALE GENOMIC DNA]</scope>
    <source>
        <strain evidence="3 4">MCCC 1A09965</strain>
    </source>
</reference>
<protein>
    <submittedName>
        <fullName evidence="3">Glutathione S-transferase family protein</fullName>
    </submittedName>
</protein>
<evidence type="ECO:0000259" key="2">
    <source>
        <dbReference type="PROSITE" id="PS50405"/>
    </source>
</evidence>
<dbReference type="Pfam" id="PF13409">
    <property type="entry name" value="GST_N_2"/>
    <property type="match status" value="1"/>
</dbReference>
<name>A0A844YJ76_9SPHN</name>
<dbReference type="PANTHER" id="PTHR44051">
    <property type="entry name" value="GLUTATHIONE S-TRANSFERASE-RELATED"/>
    <property type="match status" value="1"/>
</dbReference>
<dbReference type="InterPro" id="IPR010987">
    <property type="entry name" value="Glutathione-S-Trfase_C-like"/>
</dbReference>
<dbReference type="InterPro" id="IPR036249">
    <property type="entry name" value="Thioredoxin-like_sf"/>
</dbReference>
<dbReference type="CDD" id="cd03046">
    <property type="entry name" value="GST_N_GTT1_like"/>
    <property type="match status" value="1"/>
</dbReference>
<gene>
    <name evidence="3" type="ORF">GRI48_12535</name>
</gene>
<dbReference type="PROSITE" id="PS50404">
    <property type="entry name" value="GST_NTER"/>
    <property type="match status" value="1"/>
</dbReference>
<dbReference type="Gene3D" id="3.40.30.10">
    <property type="entry name" value="Glutaredoxin"/>
    <property type="match status" value="1"/>
</dbReference>
<feature type="domain" description="GST N-terminal" evidence="1">
    <location>
        <begin position="12"/>
        <end position="92"/>
    </location>
</feature>
<dbReference type="InterPro" id="IPR004046">
    <property type="entry name" value="GST_C"/>
</dbReference>
<dbReference type="AlphaFoldDB" id="A0A844YJ76"/>
<keyword evidence="3" id="KW-0808">Transferase</keyword>
<evidence type="ECO:0000259" key="1">
    <source>
        <dbReference type="PROSITE" id="PS50404"/>
    </source>
</evidence>
<evidence type="ECO:0000313" key="4">
    <source>
        <dbReference type="Proteomes" id="UP000445582"/>
    </source>
</evidence>
<dbReference type="PANTHER" id="PTHR44051:SF8">
    <property type="entry name" value="GLUTATHIONE S-TRANSFERASE GSTA"/>
    <property type="match status" value="1"/>
</dbReference>